<evidence type="ECO:0000256" key="1">
    <source>
        <dbReference type="ARBA" id="ARBA00004442"/>
    </source>
</evidence>
<accession>A0A852VBN5</accession>
<evidence type="ECO:0000259" key="5">
    <source>
        <dbReference type="Pfam" id="PF25183"/>
    </source>
</evidence>
<evidence type="ECO:0000256" key="4">
    <source>
        <dbReference type="SAM" id="SignalP"/>
    </source>
</evidence>
<gene>
    <name evidence="6" type="ORF">HDF08_000758</name>
</gene>
<evidence type="ECO:0000313" key="6">
    <source>
        <dbReference type="EMBL" id="NYF88691.1"/>
    </source>
</evidence>
<feature type="signal peptide" evidence="4">
    <location>
        <begin position="1"/>
        <end position="27"/>
    </location>
</feature>
<dbReference type="SUPFAM" id="SSF56935">
    <property type="entry name" value="Porins"/>
    <property type="match status" value="1"/>
</dbReference>
<feature type="domain" description="TonB-dependent transporter Oar-like beta-barrel" evidence="5">
    <location>
        <begin position="285"/>
        <end position="1312"/>
    </location>
</feature>
<dbReference type="Pfam" id="PF13620">
    <property type="entry name" value="CarboxypepD_reg"/>
    <property type="match status" value="1"/>
</dbReference>
<evidence type="ECO:0000256" key="2">
    <source>
        <dbReference type="ARBA" id="ARBA00023136"/>
    </source>
</evidence>
<dbReference type="Gene3D" id="2.40.170.20">
    <property type="entry name" value="TonB-dependent receptor, beta-barrel domain"/>
    <property type="match status" value="1"/>
</dbReference>
<organism evidence="6 7">
    <name type="scientific">Tunturiibacter lichenicola</name>
    <dbReference type="NCBI Taxonomy" id="2051959"/>
    <lineage>
        <taxon>Bacteria</taxon>
        <taxon>Pseudomonadati</taxon>
        <taxon>Acidobacteriota</taxon>
        <taxon>Terriglobia</taxon>
        <taxon>Terriglobales</taxon>
        <taxon>Acidobacteriaceae</taxon>
        <taxon>Tunturiibacter</taxon>
    </lineage>
</organism>
<dbReference type="InterPro" id="IPR036942">
    <property type="entry name" value="Beta-barrel_TonB_sf"/>
</dbReference>
<dbReference type="Proteomes" id="UP000564385">
    <property type="component" value="Unassembled WGS sequence"/>
</dbReference>
<feature type="chain" id="PRO_5032424731" description="TonB-dependent transporter Oar-like beta-barrel domain-containing protein" evidence="4">
    <location>
        <begin position="28"/>
        <end position="1319"/>
    </location>
</feature>
<reference evidence="6 7" key="1">
    <citation type="submission" date="2020-07" db="EMBL/GenBank/DDBJ databases">
        <title>Genomic Encyclopedia of Type Strains, Phase IV (KMG-V): Genome sequencing to study the core and pangenomes of soil and plant-associated prokaryotes.</title>
        <authorList>
            <person name="Whitman W."/>
        </authorList>
    </citation>
    <scope>NUCLEOTIDE SEQUENCE [LARGE SCALE GENOMIC DNA]</scope>
    <source>
        <strain evidence="6 7">M8UP22</strain>
    </source>
</reference>
<sequence>MTKRSRFFFLVVVCQMACLLLVCPVFGQQTLGGLTGVVTDAQGGILPGTVVTVVGDQTGLTRTQTAGSNGFYDFANLPIGTYTLSFTKEGFQTQKMSTVPVQSDRTGTVNASLSVGAVNTVVSVDAVPLLNAVDTTNGYILDKAQIESIPQPTGSFTGLAILSPGVNAELPGGTGAQSGLGNLPIWANGQRDTSNSFSINGVDASSLFNGKSTSQVGSQRVVNSTGASTTQGGAGVIQTVASVYLSIGNAIPTPAPESIQEVRVNASMYDAQQGSTSGAHIDVNTASGTNSYHGTAYGRRGTNWINAAPFFLKNNPLLANDRKDENPELHRYIAGGTFGGPIIKNKLFGFVSYQHLQVSDSEIGDNFINVPVGLSDNNRDAAGFANMVNNSFCTADQANAGDCTQLTGSVIDKTALALFNSPSLPGEPGKWLVPNDTGSSGMSASHPYNAFLPGTGRFKADMAVANLDYNISSRDTLALKYFYQHDPTLAPYAYSSVPGFTEHLDSGAQVFSIINTYLVKSNLSTTESLGFLREKTWVDNEQPFGPSAIPGGSQGTVSINEFGSNYFPGVSIVNVLGSAQSQYGLVSTGILNIGPNAEGQAPNTGAFQNRWQPSGNAIWTLGKHTVTFGTSYSYTQLNTIDKRTGTGTVATDDLSAYAQGYVTPGSSSTSFYVSSFLQGDASRYYRANQVGSYVQDKFQFTPTLSITAGVRYDWNGGLTEKNGRIFNFDPTLYSYNEASDTIVNPGFIIASNNKNGTTGVSPTTLTGRQWGVGPRLGAAWQPEKFAGKVVVRSGFGMYYDRGELFSYFSPGYAIGTVTGGPFGVNQQLPFVTAQSCPVQSLYSYYIPTCGGGGGISPPVTAPTAATGNLANPYTNVQNAPPTNPKSSDLSNYLPNIASISNGGQPISLGVYDRANKLPYTFNYTLDIQWQPRNDLAITLGYVGNLGRHQVIPVPFNQPGIASPSATIHGEKYSYGYNVGGANLPDGSGYDFDYEGGNIDHRVPYIGYAAESISYKAAGVDAYNALTAHVEKRMSHGVQVAASYTYSHALDEQSGLGLFYNGNNPVNLRDGYASADFDRTHVINFNYVYRLPDFVHSHNVESYFTNGWSLVGLTILQSGQPYSVIDFSGAVGSIYYGVSNGITNPIVPLAAGCTAKNATTGHSGAFETAGNESIPALKASCFTIPVLQAGGLSGAVPTSDPYETGFTTGQRNIFRQAFQKRADASLMKVTKFSERYSLTYTFDVYNLTNTSSFDVPGNEVAQNVNYNGFPQAGTPVLPTGCNTTPPPNTGSFYNCPSGLGTVTHTIGSPRQIQMALRFLF</sequence>
<proteinExistence type="predicted"/>
<dbReference type="Pfam" id="PF25183">
    <property type="entry name" value="OMP_b-brl_4"/>
    <property type="match status" value="1"/>
</dbReference>
<dbReference type="Gene3D" id="2.60.40.1120">
    <property type="entry name" value="Carboxypeptidase-like, regulatory domain"/>
    <property type="match status" value="1"/>
</dbReference>
<dbReference type="EMBL" id="JACCCU010000001">
    <property type="protein sequence ID" value="NYF88691.1"/>
    <property type="molecule type" value="Genomic_DNA"/>
</dbReference>
<keyword evidence="2" id="KW-0472">Membrane</keyword>
<dbReference type="GO" id="GO:0030246">
    <property type="term" value="F:carbohydrate binding"/>
    <property type="evidence" value="ECO:0007669"/>
    <property type="project" value="InterPro"/>
</dbReference>
<dbReference type="SUPFAM" id="SSF49452">
    <property type="entry name" value="Starch-binding domain-like"/>
    <property type="match status" value="1"/>
</dbReference>
<name>A0A852VBN5_9BACT</name>
<keyword evidence="3" id="KW-0998">Cell outer membrane</keyword>
<comment type="subcellular location">
    <subcellularLocation>
        <location evidence="1">Cell outer membrane</location>
    </subcellularLocation>
</comment>
<evidence type="ECO:0000313" key="7">
    <source>
        <dbReference type="Proteomes" id="UP000564385"/>
    </source>
</evidence>
<comment type="caution">
    <text evidence="6">The sequence shown here is derived from an EMBL/GenBank/DDBJ whole genome shotgun (WGS) entry which is preliminary data.</text>
</comment>
<protein>
    <recommendedName>
        <fullName evidence="5">TonB-dependent transporter Oar-like beta-barrel domain-containing protein</fullName>
    </recommendedName>
</protein>
<dbReference type="InterPro" id="IPR013784">
    <property type="entry name" value="Carb-bd-like_fold"/>
</dbReference>
<evidence type="ECO:0000256" key="3">
    <source>
        <dbReference type="ARBA" id="ARBA00023237"/>
    </source>
</evidence>
<keyword evidence="4" id="KW-0732">Signal</keyword>
<dbReference type="GO" id="GO:0009279">
    <property type="term" value="C:cell outer membrane"/>
    <property type="evidence" value="ECO:0007669"/>
    <property type="project" value="UniProtKB-SubCell"/>
</dbReference>
<dbReference type="InterPro" id="IPR057601">
    <property type="entry name" value="Oar-like_b-barrel"/>
</dbReference>